<dbReference type="EMBL" id="AP012294">
    <property type="protein sequence ID" value="BAL84661.1"/>
    <property type="molecule type" value="Genomic_DNA"/>
</dbReference>
<sequence>MNITVSKIALVRETAPAYLKMRSINSPQTAVDTINDALNLKDEAQEVLACIYMNVKNHVAGVMETSRGTVDASMADPREIFKGALLHNASALIVFHNHPSGITEPSIEDLRATERLCKVGKIMNIRVLDHIIIGGEHHRSLKGTHPHLFNR</sequence>
<dbReference type="InterPro" id="IPR037518">
    <property type="entry name" value="MPN"/>
</dbReference>
<dbReference type="OrthoDB" id="9804482at2"/>
<dbReference type="PROSITE" id="PS01302">
    <property type="entry name" value="UPF0758"/>
    <property type="match status" value="1"/>
</dbReference>
<organism evidence="8 9">
    <name type="scientific">Selenomonas ruminantium subsp. lactilytica (strain NBRC 103574 / TAM6421)</name>
    <dbReference type="NCBI Taxonomy" id="927704"/>
    <lineage>
        <taxon>Bacteria</taxon>
        <taxon>Bacillati</taxon>
        <taxon>Bacillota</taxon>
        <taxon>Negativicutes</taxon>
        <taxon>Selenomonadales</taxon>
        <taxon>Selenomonadaceae</taxon>
        <taxon>Selenomonas</taxon>
    </lineage>
</organism>
<dbReference type="Gene3D" id="3.40.140.10">
    <property type="entry name" value="Cytidine Deaminase, domain 2"/>
    <property type="match status" value="1"/>
</dbReference>
<dbReference type="RefSeq" id="WP_014425961.1">
    <property type="nucleotide sequence ID" value="NC_017069.1"/>
</dbReference>
<dbReference type="Proteomes" id="UP000007887">
    <property type="component" value="Plasmid pSRC4"/>
</dbReference>
<evidence type="ECO:0000259" key="7">
    <source>
        <dbReference type="PROSITE" id="PS50249"/>
    </source>
</evidence>
<dbReference type="InterPro" id="IPR001405">
    <property type="entry name" value="UPF0758"/>
</dbReference>
<dbReference type="KEGG" id="sri:SELR_pSRC400100"/>
<accession>I0GV74</accession>
<protein>
    <recommendedName>
        <fullName evidence="7">MPN domain-containing protein</fullName>
    </recommendedName>
</protein>
<dbReference type="GO" id="GO:0006508">
    <property type="term" value="P:proteolysis"/>
    <property type="evidence" value="ECO:0007669"/>
    <property type="project" value="UniProtKB-KW"/>
</dbReference>
<dbReference type="GO" id="GO:0008237">
    <property type="term" value="F:metallopeptidase activity"/>
    <property type="evidence" value="ECO:0007669"/>
    <property type="project" value="UniProtKB-KW"/>
</dbReference>
<dbReference type="InterPro" id="IPR020891">
    <property type="entry name" value="UPF0758_CS"/>
</dbReference>
<feature type="domain" description="MPN" evidence="7">
    <location>
        <begin position="23"/>
        <end position="150"/>
    </location>
</feature>
<evidence type="ECO:0000256" key="1">
    <source>
        <dbReference type="ARBA" id="ARBA00010243"/>
    </source>
</evidence>
<dbReference type="CDD" id="cd08071">
    <property type="entry name" value="MPN_DUF2466"/>
    <property type="match status" value="1"/>
</dbReference>
<evidence type="ECO:0000256" key="5">
    <source>
        <dbReference type="ARBA" id="ARBA00022833"/>
    </source>
</evidence>
<keyword evidence="3" id="KW-0479">Metal-binding</keyword>
<dbReference type="PATRIC" id="fig|927704.6.peg.3423"/>
<geneLocation type="plasmid" evidence="8 9">
    <name>pSRC4</name>
</geneLocation>
<dbReference type="HOGENOM" id="CLU_073529_3_0_9"/>
<keyword evidence="6" id="KW-0482">Metalloprotease</keyword>
<dbReference type="InterPro" id="IPR025657">
    <property type="entry name" value="RadC_JAB"/>
</dbReference>
<reference evidence="8 9" key="1">
    <citation type="submission" date="2011-10" db="EMBL/GenBank/DDBJ databases">
        <title>Whole genome sequence of Selenomonas ruminantium subsp. lactilytica TAM6421.</title>
        <authorList>
            <person name="Oguchi A."/>
            <person name="Ankai A."/>
            <person name="Kaneko J."/>
            <person name="Yamada-Narita S."/>
            <person name="Fukui S."/>
            <person name="Takahashi M."/>
            <person name="Onodera T."/>
            <person name="Kojima S."/>
            <person name="Fushimi T."/>
            <person name="Abe N."/>
            <person name="Kamio Y."/>
            <person name="Yamazaki S."/>
            <person name="Fujita N."/>
        </authorList>
    </citation>
    <scope>NUCLEOTIDE SEQUENCE [LARGE SCALE GENOMIC DNA]</scope>
    <source>
        <strain evidence="9">NBRC 103574 / TAM6421</strain>
        <plasmid evidence="8 9">pSRC4</plasmid>
    </source>
</reference>
<proteinExistence type="inferred from homology"/>
<evidence type="ECO:0000313" key="8">
    <source>
        <dbReference type="EMBL" id="BAL84661.1"/>
    </source>
</evidence>
<dbReference type="GO" id="GO:0046872">
    <property type="term" value="F:metal ion binding"/>
    <property type="evidence" value="ECO:0007669"/>
    <property type="project" value="UniProtKB-KW"/>
</dbReference>
<dbReference type="PANTHER" id="PTHR30471:SF3">
    <property type="entry name" value="UPF0758 PROTEIN YEES-RELATED"/>
    <property type="match status" value="1"/>
</dbReference>
<keyword evidence="5" id="KW-0862">Zinc</keyword>
<keyword evidence="8" id="KW-0614">Plasmid</keyword>
<evidence type="ECO:0000256" key="6">
    <source>
        <dbReference type="ARBA" id="ARBA00023049"/>
    </source>
</evidence>
<comment type="similarity">
    <text evidence="1">Belongs to the UPF0758 family.</text>
</comment>
<keyword evidence="4" id="KW-0378">Hydrolase</keyword>
<gene>
    <name evidence="8" type="ordered locus">SELR_pSRC400100</name>
</gene>
<evidence type="ECO:0000256" key="2">
    <source>
        <dbReference type="ARBA" id="ARBA00022670"/>
    </source>
</evidence>
<keyword evidence="2" id="KW-0645">Protease</keyword>
<name>I0GV74_SELRL</name>
<evidence type="ECO:0000313" key="9">
    <source>
        <dbReference type="Proteomes" id="UP000007887"/>
    </source>
</evidence>
<evidence type="ECO:0000256" key="4">
    <source>
        <dbReference type="ARBA" id="ARBA00022801"/>
    </source>
</evidence>
<dbReference type="PANTHER" id="PTHR30471">
    <property type="entry name" value="DNA REPAIR PROTEIN RADC"/>
    <property type="match status" value="1"/>
</dbReference>
<evidence type="ECO:0000256" key="3">
    <source>
        <dbReference type="ARBA" id="ARBA00022723"/>
    </source>
</evidence>
<dbReference type="Pfam" id="PF04002">
    <property type="entry name" value="RadC"/>
    <property type="match status" value="1"/>
</dbReference>
<dbReference type="AlphaFoldDB" id="I0GV74"/>
<dbReference type="PROSITE" id="PS50249">
    <property type="entry name" value="MPN"/>
    <property type="match status" value="1"/>
</dbReference>